<accession>A0A5B8YP96</accession>
<dbReference type="AlphaFoldDB" id="A0A5B8YP96"/>
<evidence type="ECO:0000313" key="2">
    <source>
        <dbReference type="EMBL" id="QED38707.1"/>
    </source>
</evidence>
<gene>
    <name evidence="2" type="ORF">FK178_13720</name>
</gene>
<evidence type="ECO:0000313" key="3">
    <source>
        <dbReference type="Proteomes" id="UP000321954"/>
    </source>
</evidence>
<dbReference type="OrthoDB" id="1453598at2"/>
<name>A0A5B8YP96_9FLAO</name>
<dbReference type="KEGG" id="anp:FK178_13720"/>
<dbReference type="EMBL" id="CP042476">
    <property type="protein sequence ID" value="QED38707.1"/>
    <property type="molecule type" value="Genomic_DNA"/>
</dbReference>
<keyword evidence="3" id="KW-1185">Reference proteome</keyword>
<evidence type="ECO:0000256" key="1">
    <source>
        <dbReference type="SAM" id="MobiDB-lite"/>
    </source>
</evidence>
<feature type="compositionally biased region" description="Acidic residues" evidence="1">
    <location>
        <begin position="169"/>
        <end position="179"/>
    </location>
</feature>
<organism evidence="2 3">
    <name type="scientific">Antarcticibacterium arcticum</name>
    <dbReference type="NCBI Taxonomy" id="2585771"/>
    <lineage>
        <taxon>Bacteria</taxon>
        <taxon>Pseudomonadati</taxon>
        <taxon>Bacteroidota</taxon>
        <taxon>Flavobacteriia</taxon>
        <taxon>Flavobacteriales</taxon>
        <taxon>Flavobacteriaceae</taxon>
        <taxon>Antarcticibacterium</taxon>
    </lineage>
</organism>
<dbReference type="Proteomes" id="UP000321954">
    <property type="component" value="Chromosome"/>
</dbReference>
<proteinExistence type="predicted"/>
<reference evidence="2 3" key="1">
    <citation type="submission" date="2019-08" db="EMBL/GenBank/DDBJ databases">
        <title>Antarcticibacterium arcticum sp. nov., a bacterium isolated from marine sediment of the Canadian Beaufort Sea.</title>
        <authorList>
            <person name="Lee Y.M."/>
            <person name="Baek K."/>
            <person name="Lee D.-H."/>
            <person name="Shin S.C."/>
            <person name="Jin Y.K."/>
            <person name="Park Y."/>
        </authorList>
    </citation>
    <scope>NUCLEOTIDE SEQUENCE [LARGE SCALE GENOMIC DNA]</scope>
    <source>
        <strain evidence="2 3">PAMC 28998</strain>
    </source>
</reference>
<sequence length="195" mass="22060">MKIVFQIVLLLLITGCNERGKSTGQQPETLKDTTAFSKLLNYPNEEVILLPETNEITSEWLAYITAQSEIENFRTYTINEVISNATPIAEIMESLKGTVPPQFVTNGVQTRLSVLYTKARVLERLSKKRNPNPEEIAATAQEIPVEFNNFKIQLNEIFLKTLEDFEAELDAFDPNEEDSSQTQIPPLPGATRDRK</sequence>
<protein>
    <submittedName>
        <fullName evidence="2">Uncharacterized protein</fullName>
    </submittedName>
</protein>
<dbReference type="PROSITE" id="PS51257">
    <property type="entry name" value="PROKAR_LIPOPROTEIN"/>
    <property type="match status" value="1"/>
</dbReference>
<dbReference type="RefSeq" id="WP_146836393.1">
    <property type="nucleotide sequence ID" value="NZ_CP042476.1"/>
</dbReference>
<feature type="region of interest" description="Disordered" evidence="1">
    <location>
        <begin position="169"/>
        <end position="195"/>
    </location>
</feature>